<dbReference type="Pfam" id="PF11964">
    <property type="entry name" value="SpoIIAA-like"/>
    <property type="match status" value="2"/>
</dbReference>
<dbReference type="InterPro" id="IPR021866">
    <property type="entry name" value="SpoIIAA-like"/>
</dbReference>
<dbReference type="Proteomes" id="UP000239326">
    <property type="component" value="Chromosome"/>
</dbReference>
<dbReference type="SUPFAM" id="SSF52091">
    <property type="entry name" value="SpoIIaa-like"/>
    <property type="match status" value="2"/>
</dbReference>
<keyword evidence="2" id="KW-1185">Reference proteome</keyword>
<reference evidence="1 2" key="1">
    <citation type="submission" date="2018-03" db="EMBL/GenBank/DDBJ databases">
        <title>Genome sequencing of Simplicispira sp.</title>
        <authorList>
            <person name="Kim S.-J."/>
            <person name="Heo J."/>
            <person name="Kwon S.-W."/>
        </authorList>
    </citation>
    <scope>NUCLEOTIDE SEQUENCE [LARGE SCALE GENOMIC DNA]</scope>
    <source>
        <strain evidence="1 2">SC1-8</strain>
    </source>
</reference>
<dbReference type="KEGG" id="simp:C6571_16885"/>
<evidence type="ECO:0000313" key="1">
    <source>
        <dbReference type="EMBL" id="AVO42747.1"/>
    </source>
</evidence>
<dbReference type="InterPro" id="IPR038396">
    <property type="entry name" value="SpoIIAA-like_sf"/>
</dbReference>
<dbReference type="OrthoDB" id="5457369at2"/>
<organism evidence="1 2">
    <name type="scientific">Simplicispira suum</name>
    <dbReference type="NCBI Taxonomy" id="2109915"/>
    <lineage>
        <taxon>Bacteria</taxon>
        <taxon>Pseudomonadati</taxon>
        <taxon>Pseudomonadota</taxon>
        <taxon>Betaproteobacteria</taxon>
        <taxon>Burkholderiales</taxon>
        <taxon>Comamonadaceae</taxon>
        <taxon>Simplicispira</taxon>
    </lineage>
</organism>
<evidence type="ECO:0000313" key="2">
    <source>
        <dbReference type="Proteomes" id="UP000239326"/>
    </source>
</evidence>
<protein>
    <recommendedName>
        <fullName evidence="3">STAS/SEC14 domain-containing protein</fullName>
    </recommendedName>
</protein>
<evidence type="ECO:0008006" key="3">
    <source>
        <dbReference type="Google" id="ProtNLM"/>
    </source>
</evidence>
<sequence length="275" mass="30504">MLAVGVPWFSLHCHRETAMLQSLPAPSHVLAVQLSSDLSGDDVRQYKALLHTHVQQPERLGLLIDMSDLNDMAMGTLAPGVRADLDLLKHASQFDRLALVSDKHWPGLLLRMAGPWLHGMQLRQFASAEREQALQWVAEAAVEQTVVVLPPALRLIPTTSEGLLAFEIDGPISRASVASVLPQIQAFLDRHEHIDVLAHFKHFGGIEPALYLQPGLLQMKFKAIPKVARYALVAAPGWMDTLAHTLRPLLGDMQLRSFTESELAQAWEWLAAQPR</sequence>
<dbReference type="InterPro" id="IPR036513">
    <property type="entry name" value="STAS_dom_sf"/>
</dbReference>
<accession>A0A2S0N405</accession>
<proteinExistence type="predicted"/>
<dbReference type="AlphaFoldDB" id="A0A2S0N405"/>
<dbReference type="EMBL" id="CP027669">
    <property type="protein sequence ID" value="AVO42747.1"/>
    <property type="molecule type" value="Genomic_DNA"/>
</dbReference>
<gene>
    <name evidence="1" type="ORF">C6571_16885</name>
</gene>
<name>A0A2S0N405_9BURK</name>
<dbReference type="Gene3D" id="3.40.50.10600">
    <property type="entry name" value="SpoIIaa-like domains"/>
    <property type="match status" value="2"/>
</dbReference>